<accession>A0A151U9M8</accession>
<dbReference type="Pfam" id="PF24750">
    <property type="entry name" value="b-prop_At3g26010-like"/>
    <property type="match status" value="1"/>
</dbReference>
<evidence type="ECO:0000259" key="1">
    <source>
        <dbReference type="Pfam" id="PF24750"/>
    </source>
</evidence>
<dbReference type="OMA" id="MNFNCCS"/>
<protein>
    <recommendedName>
        <fullName evidence="1">F-box protein At3g26010-like beta-propeller domain-containing protein</fullName>
    </recommendedName>
</protein>
<organism evidence="2 3">
    <name type="scientific">Cajanus cajan</name>
    <name type="common">Pigeon pea</name>
    <name type="synonym">Cajanus indicus</name>
    <dbReference type="NCBI Taxonomy" id="3821"/>
    <lineage>
        <taxon>Eukaryota</taxon>
        <taxon>Viridiplantae</taxon>
        <taxon>Streptophyta</taxon>
        <taxon>Embryophyta</taxon>
        <taxon>Tracheophyta</taxon>
        <taxon>Spermatophyta</taxon>
        <taxon>Magnoliopsida</taxon>
        <taxon>eudicotyledons</taxon>
        <taxon>Gunneridae</taxon>
        <taxon>Pentapetalae</taxon>
        <taxon>rosids</taxon>
        <taxon>fabids</taxon>
        <taxon>Fabales</taxon>
        <taxon>Fabaceae</taxon>
        <taxon>Papilionoideae</taxon>
        <taxon>50 kb inversion clade</taxon>
        <taxon>NPAAA clade</taxon>
        <taxon>indigoferoid/millettioid clade</taxon>
        <taxon>Phaseoleae</taxon>
        <taxon>Cajanus</taxon>
    </lineage>
</organism>
<evidence type="ECO:0000313" key="3">
    <source>
        <dbReference type="Proteomes" id="UP000075243"/>
    </source>
</evidence>
<dbReference type="Proteomes" id="UP000075243">
    <property type="component" value="Chromosome 1"/>
</dbReference>
<dbReference type="PANTHER" id="PTHR35546">
    <property type="entry name" value="F-BOX PROTEIN INTERACTION DOMAIN PROTEIN-RELATED"/>
    <property type="match status" value="1"/>
</dbReference>
<dbReference type="PANTHER" id="PTHR35546:SF70">
    <property type="entry name" value="F-BOX PROTEIN INTERACTION DOMAIN PROTEIN"/>
    <property type="match status" value="1"/>
</dbReference>
<gene>
    <name evidence="2" type="ORF">KK1_020238</name>
</gene>
<keyword evidence="3" id="KW-1185">Reference proteome</keyword>
<dbReference type="InterPro" id="IPR055290">
    <property type="entry name" value="At3g26010-like"/>
</dbReference>
<name>A0A151U9M8_CAJCA</name>
<evidence type="ECO:0000313" key="2">
    <source>
        <dbReference type="EMBL" id="KYP76020.1"/>
    </source>
</evidence>
<dbReference type="Gramene" id="C.cajan_19661.t">
    <property type="protein sequence ID" value="C.cajan_19661.t.cds1"/>
    <property type="gene ID" value="C.cajan_19661"/>
</dbReference>
<dbReference type="AlphaFoldDB" id="A0A151U9M8"/>
<dbReference type="InterPro" id="IPR056592">
    <property type="entry name" value="Beta-prop_At3g26010-like"/>
</dbReference>
<feature type="domain" description="F-box protein At3g26010-like beta-propeller" evidence="1">
    <location>
        <begin position="55"/>
        <end position="243"/>
    </location>
</feature>
<reference evidence="2 3" key="1">
    <citation type="journal article" date="2012" name="Nat. Biotechnol.">
        <title>Draft genome sequence of pigeonpea (Cajanus cajan), an orphan legume crop of resource-poor farmers.</title>
        <authorList>
            <person name="Varshney R.K."/>
            <person name="Chen W."/>
            <person name="Li Y."/>
            <person name="Bharti A.K."/>
            <person name="Saxena R.K."/>
            <person name="Schlueter J.A."/>
            <person name="Donoghue M.T."/>
            <person name="Azam S."/>
            <person name="Fan G."/>
            <person name="Whaley A.M."/>
            <person name="Farmer A.D."/>
            <person name="Sheridan J."/>
            <person name="Iwata A."/>
            <person name="Tuteja R."/>
            <person name="Penmetsa R.V."/>
            <person name="Wu W."/>
            <person name="Upadhyaya H.D."/>
            <person name="Yang S.P."/>
            <person name="Shah T."/>
            <person name="Saxena K.B."/>
            <person name="Michael T."/>
            <person name="McCombie W.R."/>
            <person name="Yang B."/>
            <person name="Zhang G."/>
            <person name="Yang H."/>
            <person name="Wang J."/>
            <person name="Spillane C."/>
            <person name="Cook D.R."/>
            <person name="May G.D."/>
            <person name="Xu X."/>
            <person name="Jackson S.A."/>
        </authorList>
    </citation>
    <scope>NUCLEOTIDE SEQUENCE [LARGE SCALE GENOMIC DNA]</scope>
    <source>
        <strain evidence="3">cv. Asha</strain>
    </source>
</reference>
<dbReference type="EMBL" id="CM003603">
    <property type="protein sequence ID" value="KYP76020.1"/>
    <property type="molecule type" value="Genomic_DNA"/>
</dbReference>
<proteinExistence type="predicted"/>
<sequence length="373" mass="41658">MEKKQNCQTVSTSSHGTILGLVGHYLFENGSSQFVFMDVKSESEASVDHSLSFSTENFVQTLALCNGLILLSGFSGDQPCYHVFNPLTKQSVMIPQTSIQGGVARAGLAFDGCQNQFEVVLVEACSKTNGLELHVFSSDTGKWSSHNPTNITVPSLPEFEFQELGTLPLYSNGELHWEIGGYLLVYNVRGSHCELYELPNCFDDWSWQSTLTYRRCLCESGGSVYYCYTDFDGFHIWNLLNENQHVGLSYSCDHKKFPWRLVHSVIHEVFMSKLTKHQKFCGSIYGWEPYKVAPIAYSEEAQTIYLQLPGTVISYEFDTGSIGSICSYSYPGMNFNCCSFFSSTINGPHSAQRDTSGESELNLPIAEMAKLAL</sequence>